<feature type="domain" description="Ketosynthase family 3 (KS3)" evidence="7">
    <location>
        <begin position="15"/>
        <end position="446"/>
    </location>
</feature>
<dbReference type="EMBL" id="CAJNOQ010006310">
    <property type="protein sequence ID" value="CAF1130707.1"/>
    <property type="molecule type" value="Genomic_DNA"/>
</dbReference>
<dbReference type="UniPathway" id="UPA00094"/>
<dbReference type="CDD" id="cd05195">
    <property type="entry name" value="enoyl_red"/>
    <property type="match status" value="1"/>
</dbReference>
<evidence type="ECO:0000256" key="4">
    <source>
        <dbReference type="ARBA" id="ARBA00023268"/>
    </source>
</evidence>
<dbReference type="Gene3D" id="3.90.180.10">
    <property type="entry name" value="Medium-chain alcohol dehydrogenases, catalytic domain"/>
    <property type="match status" value="1"/>
</dbReference>
<evidence type="ECO:0000259" key="8">
    <source>
        <dbReference type="PROSITE" id="PS52019"/>
    </source>
</evidence>
<evidence type="ECO:0000256" key="3">
    <source>
        <dbReference type="ARBA" id="ARBA00022679"/>
    </source>
</evidence>
<dbReference type="Pfam" id="PF08242">
    <property type="entry name" value="Methyltransf_12"/>
    <property type="match status" value="1"/>
</dbReference>
<dbReference type="Pfam" id="PF02801">
    <property type="entry name" value="Ketoacyl-synt_C"/>
    <property type="match status" value="1"/>
</dbReference>
<dbReference type="InterPro" id="IPR013154">
    <property type="entry name" value="ADH-like_N"/>
</dbReference>
<evidence type="ECO:0000313" key="10">
    <source>
        <dbReference type="EMBL" id="CAF3894383.1"/>
    </source>
</evidence>
<dbReference type="InterPro" id="IPR001227">
    <property type="entry name" value="Ac_transferase_dom_sf"/>
</dbReference>
<comment type="caution">
    <text evidence="9">The sequence shown here is derived from an EMBL/GenBank/DDBJ whole genome shotgun (WGS) entry which is preliminary data.</text>
</comment>
<keyword evidence="2" id="KW-0597">Phosphoprotein</keyword>
<keyword evidence="4" id="KW-0511">Multifunctional enzyme</keyword>
<evidence type="ECO:0000256" key="2">
    <source>
        <dbReference type="ARBA" id="ARBA00022553"/>
    </source>
</evidence>
<dbReference type="PANTHER" id="PTHR45681">
    <property type="entry name" value="POLYKETIDE SYNTHASE 44-RELATED"/>
    <property type="match status" value="1"/>
</dbReference>
<dbReference type="SUPFAM" id="SSF55048">
    <property type="entry name" value="Probable ACP-binding domain of malonyl-CoA ACP transacylase"/>
    <property type="match status" value="1"/>
</dbReference>
<dbReference type="InterPro" id="IPR014030">
    <property type="entry name" value="Ketoacyl_synth_N"/>
</dbReference>
<dbReference type="Gene3D" id="3.10.129.120">
    <property type="match status" value="1"/>
</dbReference>
<dbReference type="EMBL" id="CAJOBC010006310">
    <property type="protein sequence ID" value="CAF3894383.1"/>
    <property type="molecule type" value="Genomic_DNA"/>
</dbReference>
<dbReference type="SMART" id="SM00825">
    <property type="entry name" value="PKS_KS"/>
    <property type="match status" value="1"/>
</dbReference>
<dbReference type="InterPro" id="IPR016035">
    <property type="entry name" value="Acyl_Trfase/lysoPLipase"/>
</dbReference>
<evidence type="ECO:0000256" key="6">
    <source>
        <dbReference type="PROSITE-ProRule" id="PRU01363"/>
    </source>
</evidence>
<dbReference type="InterPro" id="IPR011032">
    <property type="entry name" value="GroES-like_sf"/>
</dbReference>
<dbReference type="Gene3D" id="3.40.50.150">
    <property type="entry name" value="Vaccinia Virus protein VP39"/>
    <property type="match status" value="1"/>
</dbReference>
<dbReference type="InterPro" id="IPR020843">
    <property type="entry name" value="ER"/>
</dbReference>
<dbReference type="SMART" id="SM00829">
    <property type="entry name" value="PKS_ER"/>
    <property type="match status" value="1"/>
</dbReference>
<dbReference type="SMART" id="SM00827">
    <property type="entry name" value="PKS_AT"/>
    <property type="match status" value="1"/>
</dbReference>
<dbReference type="SUPFAM" id="SSF51735">
    <property type="entry name" value="NAD(P)-binding Rossmann-fold domains"/>
    <property type="match status" value="2"/>
</dbReference>
<dbReference type="InterPro" id="IPR050444">
    <property type="entry name" value="Polyketide_Synthase"/>
</dbReference>
<reference evidence="9" key="1">
    <citation type="submission" date="2021-02" db="EMBL/GenBank/DDBJ databases">
        <authorList>
            <person name="Nowell W R."/>
        </authorList>
    </citation>
    <scope>NUCLEOTIDE SEQUENCE</scope>
</reference>
<dbReference type="Pfam" id="PF00109">
    <property type="entry name" value="ketoacyl-synt"/>
    <property type="match status" value="1"/>
</dbReference>
<dbReference type="CDD" id="cd00833">
    <property type="entry name" value="PKS"/>
    <property type="match status" value="1"/>
</dbReference>
<dbReference type="InterPro" id="IPR029063">
    <property type="entry name" value="SAM-dependent_MTases_sf"/>
</dbReference>
<dbReference type="Pfam" id="PF08240">
    <property type="entry name" value="ADH_N"/>
    <property type="match status" value="1"/>
</dbReference>
<dbReference type="SUPFAM" id="SSF50129">
    <property type="entry name" value="GroES-like"/>
    <property type="match status" value="1"/>
</dbReference>
<dbReference type="InterPro" id="IPR016036">
    <property type="entry name" value="Malonyl_transacylase_ACP-bd"/>
</dbReference>
<feature type="domain" description="PKS/mFAS DH" evidence="8">
    <location>
        <begin position="968"/>
        <end position="1288"/>
    </location>
</feature>
<dbReference type="GO" id="GO:0016491">
    <property type="term" value="F:oxidoreductase activity"/>
    <property type="evidence" value="ECO:0007669"/>
    <property type="project" value="InterPro"/>
</dbReference>
<dbReference type="Proteomes" id="UP000663829">
    <property type="component" value="Unassembled WGS sequence"/>
</dbReference>
<dbReference type="OrthoDB" id="329835at2759"/>
<evidence type="ECO:0000256" key="1">
    <source>
        <dbReference type="ARBA" id="ARBA00022450"/>
    </source>
</evidence>
<sequence length="2353" mass="264301">MSKCDFVSCNAEDALEPIAIIGISCTFAGGINSPQSFWDVLVNSVDVGSEIPKERVTDIEAYASPLLIKNPLIKKDLIRRGYFIAHDMLDTFDPSFFGISEGEAAAVDPGHRLLLSKFVHLMEDAGIPIEQIKSSQTAVYIGQFSTDHQVSMFKHSIDTLNRTMQPNVGVYNAASRLSYHFDLHGPCIAMDTACSSSLQTVHLGIQTLRNGEATLVVAGGTNLNYRPETFCAASISTVVSSDGRSRSFSADANGYAKGEGVGLVLLKKLSDAERDGNRIYCVIRDVISNHDGNNQKNSYVVPSPYGQNLLLNEIYSRKHTDRKDIFYIEAHGTGTSVGDPIEANALGKFFNRSQYDPPLLIGSVKSNIGHTEGTAGVAALIKVCLCMKNRLIPPNMNFTKMNPKIRAKDYNLHVVTQCVPFPKTAVTLGINSFGIGGNNAHAVVTEYVKAHHYGPNQNDNTISKQDYIISFSTKSNVSMKKCIETFFAWFLKLPKELVETQSFLAQLCFKLLFERTMTFSHCTSFVFANSNQLKNQLTSYMADETCLGIIETTEPSSLVSTNQKANICFVFSGQGPQWWAMGRELYNSEPVFRQSIDRIDGELSAINKDWSLKKELIDTTDDQSSRINDTNIAQPALFAVQVGLAALWVSWGVYPRVIIGHSAGEIAAAYVGGRLTLKEAVQIAYHRARLQHRNTRQKGRMLAASLSETEARQLLDGIEDRVAVAAINSQQSVTLSGDSDAIEEIHSVLTTLKPNVFKKWLQIENAFHSQQMERFDIQKDLLASLANIKGCPIQSSDVFDMTCSRATIYSTVTGCCIDDGKCAFNGDYWWQNVRHAVEFNKTIRAMMNDFKSDQIRIFLEMSPHPVLASSLQECFQSLPVQQQPLILHSLKRKENEQQTLLTSLCHLLPNSIDLKKFWRTRLYSKQNGQLSISSKLDELPLYSFETHTCWLETEESTLNRKITQKQHHPLLGVYSWNNQQPTWNNVLNLDFSQHSYLRDHKVQGNILFPATGFIEVAIAAVRELLSNLSKTNKTNSTITFENIQITSALILKTDELNEIHTVIRMPFKDFFIYSRHRNFTSTDGKTATDTNLYDYSSKNWILHCSGSINIKADVLLSTSYYNIPLIEQDISNNCEWTITSDEEIINLYKCFTNHDYQYGPCFQNIKSISATKSQILASVVMSEQPDYEKYYLHPSLMDSCLQSSLISLSNNDTFVPVSIQRLVVCDKNVLDRQCFAYTTFHLPIRGVTTEETYTADMLIYDKKSGSKPEIIAIFDGIKIQQIPPRDTNKDRSKSIFEKLHETVSVSIQATDNVDLEILMDDYCLKPCWERSDLLYNSTDILPPSDTLLKSICTLIEDGFSESDKEMTANSIDSVNTFVAQYVLLMVKNLLKLNMVKTLSKQSLESLIVGKYHKLLDSCMNLIQSKGYIDDQYNFLSDSTIVTKHTIDMYHLQLLKQYPLSSPIISLVSVCGSNLADILTGKLDALQVVFAQENEHLLKQFYSITSDTNTSLTFSALTQYLEQKINEYDKKCRVLKVLEVGGGTGGSTVGILNILLDFANKTNIRIEYTFTDVSPAFFSKARELFANILGEKNKNNLLEITHKQLDIEKLPNDLKLESFDIIFAAQVIHATSNIVNSLTNIRKLLVPSGLVTLVELTRPIPFLDLIFGLLPQWWEFGSDDQIRQDSKRAIMTVDKWAQAFEIVNGFENFVSATSKFGTTTIVVQKSKSLTLLEREQQAWIIFCDEKQKIGEKIAEQLLAEHCYDRKKIILVSNRKIESQFRNIQINNISDDIRTIFHDMNDAHHSLLNILFAWPLDLESLDVGQHLQALGEQEETLCCGSLMHILQASQQYGKEFRPPHVFVLSQNAQPVMCNTSNFDPVQSSIIGFTRSVMVEYPRHCLELIDISSSNVVLISEVVREILSFISSSPTTRQNEEVSLYQNINTHEIERYVPTLKKLKIQKEEKENIHQTRTLIPSDDCESVEFQLDVPQSRFLADLKWKTLTPNRVSLGETQIEVKIHSVGINFRDVLKARGLYPHIRQLGVEYMKQDGNARDEEIGSDFSGTIVGRGANVENSFKIGDKVFGVTISVGAFKSYIVVDQTQISHIPSNFTMEEASGVPTAFLTVMLALEDRARLAQGQSILIHAASGAVGLAAIQYCQMIGANVICTAGTEDKRTFLKEKCGVTYVFNSRDLSFASNVRRIIPNGVDVVLNSLAGVLLQESIKLLAPHGHFIEIGKRDVYSSSKISLFELKSDCSFHVLDLVTYQQSCSQKINHMLKKLVEKFETGTLKPISPLTIFEASQVKDAFAIYNQTINMGKLIVRITSSTKELNIEKQDETIKEGTYSNQRINITMI</sequence>
<feature type="region of interest" description="C-terminal hotdog fold" evidence="6">
    <location>
        <begin position="1135"/>
        <end position="1288"/>
    </location>
</feature>
<evidence type="ECO:0000313" key="9">
    <source>
        <dbReference type="EMBL" id="CAF1130707.1"/>
    </source>
</evidence>
<dbReference type="InterPro" id="IPR018201">
    <property type="entry name" value="Ketoacyl_synth_AS"/>
</dbReference>
<dbReference type="Gene3D" id="3.40.50.720">
    <property type="entry name" value="NAD(P)-binding Rossmann-like Domain"/>
    <property type="match status" value="2"/>
</dbReference>
<keyword evidence="1" id="KW-0596">Phosphopantetheine</keyword>
<dbReference type="Proteomes" id="UP000681722">
    <property type="component" value="Unassembled WGS sequence"/>
</dbReference>
<dbReference type="InterPro" id="IPR014043">
    <property type="entry name" value="Acyl_transferase_dom"/>
</dbReference>
<dbReference type="InterPro" id="IPR013217">
    <property type="entry name" value="Methyltransf_12"/>
</dbReference>
<dbReference type="SUPFAM" id="SSF53335">
    <property type="entry name" value="S-adenosyl-L-methionine-dependent methyltransferases"/>
    <property type="match status" value="1"/>
</dbReference>
<dbReference type="GO" id="GO:0004315">
    <property type="term" value="F:3-oxoacyl-[acyl-carrier-protein] synthase activity"/>
    <property type="evidence" value="ECO:0007669"/>
    <property type="project" value="InterPro"/>
</dbReference>
<dbReference type="InterPro" id="IPR013149">
    <property type="entry name" value="ADH-like_C"/>
</dbReference>
<keyword evidence="11" id="KW-1185">Reference proteome</keyword>
<dbReference type="PANTHER" id="PTHR45681:SF6">
    <property type="entry name" value="POLYKETIDE SYNTHASE 37"/>
    <property type="match status" value="1"/>
</dbReference>
<dbReference type="FunFam" id="3.40.50.720:FF:000209">
    <property type="entry name" value="Polyketide synthase Pks12"/>
    <property type="match status" value="1"/>
</dbReference>
<keyword evidence="5" id="KW-0012">Acyltransferase</keyword>
<dbReference type="Gene3D" id="3.10.129.10">
    <property type="entry name" value="Hotdog Thioesterase"/>
    <property type="match status" value="1"/>
</dbReference>
<dbReference type="PROSITE" id="PS52004">
    <property type="entry name" value="KS3_2"/>
    <property type="match status" value="1"/>
</dbReference>
<dbReference type="Gene3D" id="3.40.366.10">
    <property type="entry name" value="Malonyl-Coenzyme A Acyl Carrier Protein, domain 2"/>
    <property type="match status" value="1"/>
</dbReference>
<dbReference type="InterPro" id="IPR014031">
    <property type="entry name" value="Ketoacyl_synth_C"/>
</dbReference>
<keyword evidence="3" id="KW-0808">Transferase</keyword>
<organism evidence="9 11">
    <name type="scientific">Didymodactylos carnosus</name>
    <dbReference type="NCBI Taxonomy" id="1234261"/>
    <lineage>
        <taxon>Eukaryota</taxon>
        <taxon>Metazoa</taxon>
        <taxon>Spiralia</taxon>
        <taxon>Gnathifera</taxon>
        <taxon>Rotifera</taxon>
        <taxon>Eurotatoria</taxon>
        <taxon>Bdelloidea</taxon>
        <taxon>Philodinida</taxon>
        <taxon>Philodinidae</taxon>
        <taxon>Didymodactylos</taxon>
    </lineage>
</organism>
<evidence type="ECO:0000259" key="7">
    <source>
        <dbReference type="PROSITE" id="PS52004"/>
    </source>
</evidence>
<dbReference type="InterPro" id="IPR032821">
    <property type="entry name" value="PKS_assoc"/>
</dbReference>
<proteinExistence type="predicted"/>
<feature type="active site" description="Proton acceptor; for dehydratase activity" evidence="6">
    <location>
        <position position="1000"/>
    </location>
</feature>
<dbReference type="SUPFAM" id="SSF53901">
    <property type="entry name" value="Thiolase-like"/>
    <property type="match status" value="1"/>
</dbReference>
<dbReference type="SMART" id="SM00826">
    <property type="entry name" value="PKS_DH"/>
    <property type="match status" value="1"/>
</dbReference>
<dbReference type="Pfam" id="PF00698">
    <property type="entry name" value="Acyl_transf_1"/>
    <property type="match status" value="1"/>
</dbReference>
<protein>
    <submittedName>
        <fullName evidence="9">Uncharacterized protein</fullName>
    </submittedName>
</protein>
<evidence type="ECO:0000313" key="11">
    <source>
        <dbReference type="Proteomes" id="UP000663829"/>
    </source>
</evidence>
<dbReference type="InterPro" id="IPR020807">
    <property type="entry name" value="PKS_DH"/>
</dbReference>
<dbReference type="Pfam" id="PF14765">
    <property type="entry name" value="PS-DH"/>
    <property type="match status" value="1"/>
</dbReference>
<dbReference type="InterPro" id="IPR049552">
    <property type="entry name" value="PKS_DH_N"/>
</dbReference>
<feature type="region of interest" description="N-terminal hotdog fold" evidence="6">
    <location>
        <begin position="968"/>
        <end position="1115"/>
    </location>
</feature>
<feature type="active site" description="Proton donor; for dehydratase activity" evidence="6">
    <location>
        <position position="1198"/>
    </location>
</feature>
<dbReference type="GO" id="GO:0006633">
    <property type="term" value="P:fatty acid biosynthetic process"/>
    <property type="evidence" value="ECO:0007669"/>
    <property type="project" value="UniProtKB-UniPathway"/>
</dbReference>
<gene>
    <name evidence="9" type="ORF">GPM918_LOCUS20176</name>
    <name evidence="10" type="ORF">SRO942_LOCUS20173</name>
</gene>
<evidence type="ECO:0000256" key="5">
    <source>
        <dbReference type="ARBA" id="ARBA00023315"/>
    </source>
</evidence>
<dbReference type="Pfam" id="PF16197">
    <property type="entry name" value="KAsynt_C_assoc"/>
    <property type="match status" value="1"/>
</dbReference>
<dbReference type="InterPro" id="IPR020841">
    <property type="entry name" value="PKS_Beta-ketoAc_synthase_dom"/>
</dbReference>
<accession>A0A814R926</accession>
<dbReference type="Pfam" id="PF21089">
    <property type="entry name" value="PKS_DH_N"/>
    <property type="match status" value="1"/>
</dbReference>
<dbReference type="InterPro" id="IPR049900">
    <property type="entry name" value="PKS_mFAS_DH"/>
</dbReference>
<dbReference type="Pfam" id="PF00107">
    <property type="entry name" value="ADH_zinc_N"/>
    <property type="match status" value="1"/>
</dbReference>
<dbReference type="PROSITE" id="PS00606">
    <property type="entry name" value="KS3_1"/>
    <property type="match status" value="1"/>
</dbReference>
<dbReference type="InterPro" id="IPR036291">
    <property type="entry name" value="NAD(P)-bd_dom_sf"/>
</dbReference>
<dbReference type="Gene3D" id="3.40.47.10">
    <property type="match status" value="1"/>
</dbReference>
<dbReference type="Gene3D" id="3.30.70.3290">
    <property type="match status" value="1"/>
</dbReference>
<name>A0A814R926_9BILA</name>
<dbReference type="InterPro" id="IPR016039">
    <property type="entry name" value="Thiolase-like"/>
</dbReference>
<dbReference type="InterPro" id="IPR049551">
    <property type="entry name" value="PKS_DH_C"/>
</dbReference>
<dbReference type="SUPFAM" id="SSF52151">
    <property type="entry name" value="FabD/lysophospholipase-like"/>
    <property type="match status" value="1"/>
</dbReference>
<dbReference type="PROSITE" id="PS52019">
    <property type="entry name" value="PKS_MFAS_DH"/>
    <property type="match status" value="1"/>
</dbReference>